<dbReference type="Pfam" id="PF22106">
    <property type="entry name" value="NGO1945_C"/>
    <property type="match status" value="1"/>
</dbReference>
<organism evidence="2 3">
    <name type="scientific">Aeromonas sobria</name>
    <dbReference type="NCBI Taxonomy" id="646"/>
    <lineage>
        <taxon>Bacteria</taxon>
        <taxon>Pseudomonadati</taxon>
        <taxon>Pseudomonadota</taxon>
        <taxon>Gammaproteobacteria</taxon>
        <taxon>Aeromonadales</taxon>
        <taxon>Aeromonadaceae</taxon>
        <taxon>Aeromonas</taxon>
    </lineage>
</organism>
<gene>
    <name evidence="2" type="ORF">CJP16_13970</name>
</gene>
<dbReference type="InterPro" id="IPR044922">
    <property type="entry name" value="DUF2063_N_sf"/>
</dbReference>
<feature type="domain" description="NGO1945-like C-terminal" evidence="1">
    <location>
        <begin position="150"/>
        <end position="230"/>
    </location>
</feature>
<proteinExistence type="predicted"/>
<evidence type="ECO:0000259" key="1">
    <source>
        <dbReference type="Pfam" id="PF22106"/>
    </source>
</evidence>
<reference evidence="2 3" key="1">
    <citation type="journal article" date="2017" name="Front. Microbiol.">
        <title>Strong Genomic and Phenotypic Heterogeneity in the Aeromonas sobria Species Complex.</title>
        <authorList>
            <person name="Gauthier J."/>
            <person name="Vincent A.T."/>
            <person name="Charette S.J."/>
            <person name="Derome N."/>
        </authorList>
    </citation>
    <scope>NUCLEOTIDE SEQUENCE [LARGE SCALE GENOMIC DNA]</scope>
    <source>
        <strain evidence="2 3">TM18</strain>
    </source>
</reference>
<comment type="caution">
    <text evidence="2">The sequence shown here is derived from an EMBL/GenBank/DDBJ whole genome shotgun (WGS) entry which is preliminary data.</text>
</comment>
<name>A0A2N3IV93_AERSO</name>
<dbReference type="AlphaFoldDB" id="A0A2N3IV93"/>
<evidence type="ECO:0000313" key="3">
    <source>
        <dbReference type="Proteomes" id="UP000233467"/>
    </source>
</evidence>
<sequence>MDRRLSLITALKTAPQRMQQQTAWLASRVRLPQDGIASHYARSVRANVASVLESAFVLTHGHWAPVDRWQLVEGFVIAHGAEAPEFHHIATEFVRYVQHRHSEGTLNWPKQRLALLEYEWACLCVEIDLGVVPQVVPGAEVTAESLLGLNPTLQLLELPFAIHRSGVLPTRQGNHCYGLFRSPDHQVVTQRLREWDVALIQLLQQQPGISRAAFQQQVQQVRRDFDLTEWARHFHRLGLLTLPVGERQPGAPVS</sequence>
<dbReference type="InterPro" id="IPR054098">
    <property type="entry name" value="NGO1945-like_C"/>
</dbReference>
<dbReference type="RefSeq" id="WP_101325163.1">
    <property type="nucleotide sequence ID" value="NZ_NQMM01000038.1"/>
</dbReference>
<keyword evidence="3" id="KW-1185">Reference proteome</keyword>
<dbReference type="EMBL" id="NQMM01000038">
    <property type="protein sequence ID" value="PKQ76141.1"/>
    <property type="molecule type" value="Genomic_DNA"/>
</dbReference>
<evidence type="ECO:0000313" key="2">
    <source>
        <dbReference type="EMBL" id="PKQ76141.1"/>
    </source>
</evidence>
<dbReference type="Gene3D" id="1.10.150.690">
    <property type="entry name" value="DUF2063"/>
    <property type="match status" value="1"/>
</dbReference>
<protein>
    <submittedName>
        <fullName evidence="2">DUF2063 domain-containing protein</fullName>
    </submittedName>
</protein>
<dbReference type="Proteomes" id="UP000233467">
    <property type="component" value="Unassembled WGS sequence"/>
</dbReference>
<accession>A0A2N3IV93</accession>